<name>A0ABX8ZD38_9SPHN</name>
<dbReference type="RefSeq" id="WP_221422426.1">
    <property type="nucleotide sequence ID" value="NZ_CP081297.1"/>
</dbReference>
<organism evidence="2 3">
    <name type="scientific">Qipengyuania psychrotolerans</name>
    <dbReference type="NCBI Taxonomy" id="2867238"/>
    <lineage>
        <taxon>Bacteria</taxon>
        <taxon>Pseudomonadati</taxon>
        <taxon>Pseudomonadota</taxon>
        <taxon>Alphaproteobacteria</taxon>
        <taxon>Sphingomonadales</taxon>
        <taxon>Erythrobacteraceae</taxon>
        <taxon>Qipengyuania</taxon>
    </lineage>
</organism>
<gene>
    <name evidence="2" type="ORF">K3166_11930</name>
</gene>
<dbReference type="CDD" id="cd06223">
    <property type="entry name" value="PRTases_typeI"/>
    <property type="match status" value="1"/>
</dbReference>
<protein>
    <submittedName>
        <fullName evidence="2">Phosphoribosyltransferase</fullName>
    </submittedName>
</protein>
<feature type="domain" description="Phosphoribosyltransferase" evidence="1">
    <location>
        <begin position="26"/>
        <end position="182"/>
    </location>
</feature>
<keyword evidence="2" id="KW-0328">Glycosyltransferase</keyword>
<evidence type="ECO:0000313" key="2">
    <source>
        <dbReference type="EMBL" id="QZD86885.1"/>
    </source>
</evidence>
<dbReference type="InterPro" id="IPR029057">
    <property type="entry name" value="PRTase-like"/>
</dbReference>
<dbReference type="EMBL" id="CP081297">
    <property type="protein sequence ID" value="QZD86885.1"/>
    <property type="molecule type" value="Genomic_DNA"/>
</dbReference>
<dbReference type="Proteomes" id="UP000824280">
    <property type="component" value="Chromosome"/>
</dbReference>
<proteinExistence type="predicted"/>
<keyword evidence="3" id="KW-1185">Reference proteome</keyword>
<sequence length="226" mass="24104">MIRNLLFQNRAEAGKALGRALVDMKLADPVVLALPRGGVPVGYEVAKALGAPLDVILVRKIGAPGHKEYGIGAVVDGSAMQTVINEAAARMVGADRAYIEREVARELGVIERRREAYRSGPPVPVKGRTVVVIDDGIATGSTAMVALQALAKAGPSRIILAVPVAPRDSLNSLRGLCDDVVCLLMPEPFHAVGAHYRDFGQTSDDEVIRLLEDARLDIEDHADRMG</sequence>
<dbReference type="SUPFAM" id="SSF53271">
    <property type="entry name" value="PRTase-like"/>
    <property type="match status" value="1"/>
</dbReference>
<dbReference type="Gene3D" id="3.30.1310.20">
    <property type="entry name" value="PRTase-like"/>
    <property type="match status" value="1"/>
</dbReference>
<evidence type="ECO:0000259" key="1">
    <source>
        <dbReference type="Pfam" id="PF00156"/>
    </source>
</evidence>
<dbReference type="InterPro" id="IPR000836">
    <property type="entry name" value="PRTase_dom"/>
</dbReference>
<dbReference type="GO" id="GO:0016757">
    <property type="term" value="F:glycosyltransferase activity"/>
    <property type="evidence" value="ECO:0007669"/>
    <property type="project" value="UniProtKB-KW"/>
</dbReference>
<dbReference type="Pfam" id="PF00156">
    <property type="entry name" value="Pribosyltran"/>
    <property type="match status" value="1"/>
</dbReference>
<dbReference type="Gene3D" id="3.40.50.2020">
    <property type="match status" value="1"/>
</dbReference>
<accession>A0ABX8ZD38</accession>
<evidence type="ECO:0000313" key="3">
    <source>
        <dbReference type="Proteomes" id="UP000824280"/>
    </source>
</evidence>
<reference evidence="2 3" key="1">
    <citation type="submission" date="2021-08" db="EMBL/GenBank/DDBJ databases">
        <title>Comparative Genomics Analysis of the Genus Qipengyuania Reveals Extensive Genetic Diversity and Metabolic Versatility, Including the Description of Fifteen Novel Species.</title>
        <authorList>
            <person name="Liu Y."/>
        </authorList>
    </citation>
    <scope>NUCLEOTIDE SEQUENCE [LARGE SCALE GENOMIC DNA]</scope>
    <source>
        <strain evidence="2 3">1XM2-8</strain>
    </source>
</reference>
<keyword evidence="2" id="KW-0808">Transferase</keyword>